<keyword evidence="2" id="KW-0472">Membrane</keyword>
<comment type="caution">
    <text evidence="4">The sequence shown here is derived from an EMBL/GenBank/DDBJ whole genome shotgun (WGS) entry which is preliminary data.</text>
</comment>
<gene>
    <name evidence="4" type="ORF">TD95_004227</name>
</gene>
<dbReference type="GO" id="GO:0047372">
    <property type="term" value="F:monoacylglycerol lipase activity"/>
    <property type="evidence" value="ECO:0007669"/>
    <property type="project" value="TreeGrafter"/>
</dbReference>
<evidence type="ECO:0000313" key="4">
    <source>
        <dbReference type="EMBL" id="KKA28171.1"/>
    </source>
</evidence>
<dbReference type="Proteomes" id="UP000033483">
    <property type="component" value="Unassembled WGS sequence"/>
</dbReference>
<evidence type="ECO:0000256" key="1">
    <source>
        <dbReference type="SAM" id="MobiDB-lite"/>
    </source>
</evidence>
<evidence type="ECO:0000313" key="5">
    <source>
        <dbReference type="Proteomes" id="UP000033483"/>
    </source>
</evidence>
<feature type="region of interest" description="Disordered" evidence="1">
    <location>
        <begin position="247"/>
        <end position="267"/>
    </location>
</feature>
<feature type="domain" description="AB hydrolase-1" evidence="3">
    <location>
        <begin position="90"/>
        <end position="200"/>
    </location>
</feature>
<dbReference type="SUPFAM" id="SSF53474">
    <property type="entry name" value="alpha/beta-Hydrolases"/>
    <property type="match status" value="1"/>
</dbReference>
<feature type="transmembrane region" description="Helical" evidence="2">
    <location>
        <begin position="15"/>
        <end position="33"/>
    </location>
</feature>
<dbReference type="AlphaFoldDB" id="A0A0F4ZDG3"/>
<dbReference type="PANTHER" id="PTHR43798:SF33">
    <property type="entry name" value="HYDROLASE, PUTATIVE (AFU_ORTHOLOGUE AFUA_2G14860)-RELATED"/>
    <property type="match status" value="1"/>
</dbReference>
<name>A0A0F4ZDG3_9PEZI</name>
<dbReference type="GO" id="GO:0046464">
    <property type="term" value="P:acylglycerol catabolic process"/>
    <property type="evidence" value="ECO:0007669"/>
    <property type="project" value="TreeGrafter"/>
</dbReference>
<reference evidence="4 5" key="1">
    <citation type="submission" date="2015-03" db="EMBL/GenBank/DDBJ databases">
        <authorList>
            <person name="Radwan O."/>
            <person name="Al-Naeli F.A."/>
            <person name="Rendon G.A."/>
            <person name="Fields C."/>
        </authorList>
    </citation>
    <scope>NUCLEOTIDE SEQUENCE [LARGE SCALE GENOMIC DNA]</scope>
    <source>
        <strain evidence="4">CR-DP1</strain>
    </source>
</reference>
<keyword evidence="2" id="KW-0812">Transmembrane</keyword>
<keyword evidence="5" id="KW-1185">Reference proteome</keyword>
<evidence type="ECO:0000259" key="3">
    <source>
        <dbReference type="Pfam" id="PF00561"/>
    </source>
</evidence>
<dbReference type="InterPro" id="IPR000073">
    <property type="entry name" value="AB_hydrolase_1"/>
</dbReference>
<protein>
    <recommendedName>
        <fullName evidence="3">AB hydrolase-1 domain-containing protein</fullName>
    </recommendedName>
</protein>
<evidence type="ECO:0000256" key="2">
    <source>
        <dbReference type="SAM" id="Phobius"/>
    </source>
</evidence>
<dbReference type="PANTHER" id="PTHR43798">
    <property type="entry name" value="MONOACYLGLYCEROL LIPASE"/>
    <property type="match status" value="1"/>
</dbReference>
<keyword evidence="2" id="KW-1133">Transmembrane helix</keyword>
<dbReference type="Gene3D" id="3.40.50.1820">
    <property type="entry name" value="alpha/beta hydrolase"/>
    <property type="match status" value="1"/>
</dbReference>
<dbReference type="OrthoDB" id="408373at2759"/>
<dbReference type="GO" id="GO:0016020">
    <property type="term" value="C:membrane"/>
    <property type="evidence" value="ECO:0007669"/>
    <property type="project" value="TreeGrafter"/>
</dbReference>
<dbReference type="PRINTS" id="PR00111">
    <property type="entry name" value="ABHYDROLASE"/>
</dbReference>
<accession>A0A0F4ZDG3</accession>
<dbReference type="Pfam" id="PF00561">
    <property type="entry name" value="Abhydrolase_1"/>
    <property type="match status" value="1"/>
</dbReference>
<feature type="compositionally biased region" description="Acidic residues" evidence="1">
    <location>
        <begin position="249"/>
        <end position="263"/>
    </location>
</feature>
<sequence length="397" mass="42660">MASRLLDVTDGRGSAALAVATVAMAAIAHQMLAPKKQRILPSPLKTTLPYMTPEEIEALDYPVDALPGARDVNTSHGSIRVYEWGPEDGPRVLFIHGISTPCVILRKLADPLVARGYRVMLFDLFGRGYSDGVGDIPHDAALYVTQAMYALTSSAVSWTGANALHVVGYSLGGGIAVHFAGVFPQLVRKLVLVAPAGMIRPESFGVAQRLVFTSGMVPEWVLAFLTGLRLQKPIASSVKRVPVAAAAAAEEEDGEESGEEEDESRGVGESFVDLASAEVQPVASEDDTPLEVRMRRYVTWMVKNHAGFVPSFMSCVRHAPLMEQQEAYVKLASRSKGSTLVLLAKSDEIILPQDFKADALPLMGGRETVTVRELPGGHDFVVTQSAAIVKAILKAWA</sequence>
<dbReference type="EMBL" id="LAEV01001409">
    <property type="protein sequence ID" value="KKA28171.1"/>
    <property type="molecule type" value="Genomic_DNA"/>
</dbReference>
<organism evidence="4 5">
    <name type="scientific">Thielaviopsis punctulata</name>
    <dbReference type="NCBI Taxonomy" id="72032"/>
    <lineage>
        <taxon>Eukaryota</taxon>
        <taxon>Fungi</taxon>
        <taxon>Dikarya</taxon>
        <taxon>Ascomycota</taxon>
        <taxon>Pezizomycotina</taxon>
        <taxon>Sordariomycetes</taxon>
        <taxon>Hypocreomycetidae</taxon>
        <taxon>Microascales</taxon>
        <taxon>Ceratocystidaceae</taxon>
        <taxon>Thielaviopsis</taxon>
    </lineage>
</organism>
<dbReference type="InterPro" id="IPR029058">
    <property type="entry name" value="AB_hydrolase_fold"/>
</dbReference>
<dbReference type="InterPro" id="IPR050266">
    <property type="entry name" value="AB_hydrolase_sf"/>
</dbReference>
<proteinExistence type="predicted"/>